<dbReference type="FunFam" id="1.10.1520.10:FF:000005">
    <property type="entry name" value="Putative endoribonuclease dicer"/>
    <property type="match status" value="1"/>
</dbReference>
<dbReference type="SMART" id="SM00490">
    <property type="entry name" value="HELICc"/>
    <property type="match status" value="1"/>
</dbReference>
<dbReference type="InterPro" id="IPR000999">
    <property type="entry name" value="RNase_III_dom"/>
</dbReference>
<sequence length="1870" mass="216232">MAMIHFQLYLMALTFGDNIHTKTFTPQEYLVEVLSSAKNKNVIISLGGITNKVFVILNLIRELAFKIHRKYEKRKWTLLILEETEIDQYMFSIRHLTDLKPLLIKSIYDLDLINYEVIITTENQCLEMFEKKYLNFDQLNLVIFNNCQKITVINSTYFKICNFIKANSKCRILGIVHPLFELDSDPFFIEDQLKFISNKLFSSIETASDIVSILRHCCKPKEVFIECAVQTEYVINSTIKSMVQSLTEFLNDHNYEPAIIYSDDEEYGEELKQISHPKNEPLQMIADFLDVLKTMGPYCADKAALTLLYMVEKLKVKTKYERHYILLCIVSTLLIQIRATFDDIFYNYSNIDKILKFSSPRVLRIIDTLKQFKPKSFKPDNNNLEVCNDQKDKKDRTAKSKSVRRNWKLARRYGTHRKQGRSRDQYEETVCAIVLVKNKMTASILYYLFLDLKNSNKEDFGWIQPQYTVDKEADPIAEPKEFEIEHKKQEETLRRFRQRECNVLIGTKVLEAGIDLPRCNLVINYNIPLSYKSYLRTKSRAKTLDAHYVLMFDENVTSNILSCFKLYKDINKMLLSHCTLKDINMENEIYADRYNWCVTPFKPGKKEDSAFVDMASAIGLVNRYCAKLPSDTFTKLSPIWKIQSVIYENKPMFVCSIRLPINSPIKHDIHGHPMPCEILAKRIAALEVCRQLHSQRELDDTLQPITKESFHALFNADEVLADAEDSLIPWDTEDPRPGTNKRRQYYYKRIAEALNDCRPVEGKPCYLYAILLNMNCPVPEEQNTRGRRIHPPEESIHGFGILTTKLIPSIPSFPIYTRCGEVYVSLKPIKTNMLLTHHQLDNIATFLNYTFTNVLRLQKCHVAFDPTTTHNCYYIVPTLRGYASGSIDIDWNFLDNMHKCKDNKLSIITNEDRINFQPDIEVLKDAVVTPWYRNQEQPQYFYVAEICTHLNPKSPFPGSIENYKTFEDYYNLKYNLKIQNLEQPLLDVDHTSARLNFLTPRYMNRKGVILPTSSDATKRAKRDNLSQKQILVPELCNVHLFPASMWRKAVSLPCILYRINALLLADEIRTIVAKDISLGLLNLSFDHIWEPLDFGWTMKDVLIKRKEQKENSIIKIVEPVEIVKQIVVEEINEEKIDKSDDPNWMDIGTWSNDMADFAINNIDNTTKVRYSSPTSWMVQSDNESSTFSDIDSDDEIQVDGLNSNGLRIEFKNTYLAEAVDANDSKTNKLFFFKNNETSHSWNWNDNCHSVANYNSDQIDKQIINLFYKKDDEIIINREVKSSTNIESSSLLKLPWELNSDTGYGLPDINILSNNTSFVPKDEKCIKNEIHINKKTIDNINKVHDIQNETFSFDYQPDLDNHPGPSPSVILQALTMSNANDGINLERLETIGDSFLKYAITAYLYCTHDNVHEGKLSHLRSKQVSNLNLYRLGKLKMFGERMISTKFEPHDNWLPPCYFVPHKLEKALINASIPTSLWNMITLPTFKDPTDKEIEEVIQQFKVGFSNEDLESTPLFVPYNLVTQHSIPDKSIADCVEALIGTVNIVINQQLFPKIFSFIGAYLISCGARGALLFMSWLGIKVLPSLDCSKLGYLKPPSSPLLRNVHDPEGELTKLMYGFESFEQHLGYYFQDRSYLLQAMTHASYYPNRLTDCYQRLEFLGDAVLDYLITRHLYEDKRQHSPGALTDLRSALVNNTIFASLAVRNGFHKYFKHLSPGLSEVICKFVTIQEENGHTIDEEFYFLGEDDCEEAEDVEVPKALGDVFESVAGAIYLDSNMSLDTVWKVYHKIMENEMEQFSKNVPKSPIRELLELEPETAKFSKPEKLADGRRVRVIVEIFGKGEFKGIGRNYRIAKCTAAKCALKHLKKKIKK</sequence>
<dbReference type="Pfam" id="PF00271">
    <property type="entry name" value="Helicase_C"/>
    <property type="match status" value="1"/>
</dbReference>
<evidence type="ECO:0000256" key="13">
    <source>
        <dbReference type="ARBA" id="ARBA00022801"/>
    </source>
</evidence>
<evidence type="ECO:0000256" key="11">
    <source>
        <dbReference type="ARBA" id="ARBA00022741"/>
    </source>
</evidence>
<keyword evidence="17 21" id="KW-0694">RNA-binding</keyword>
<evidence type="ECO:0000256" key="19">
    <source>
        <dbReference type="ARBA" id="ARBA00023211"/>
    </source>
</evidence>
<organism evidence="27 28">
    <name type="scientific">Aphis craccivora</name>
    <name type="common">Cowpea aphid</name>
    <dbReference type="NCBI Taxonomy" id="307492"/>
    <lineage>
        <taxon>Eukaryota</taxon>
        <taxon>Metazoa</taxon>
        <taxon>Ecdysozoa</taxon>
        <taxon>Arthropoda</taxon>
        <taxon>Hexapoda</taxon>
        <taxon>Insecta</taxon>
        <taxon>Pterygota</taxon>
        <taxon>Neoptera</taxon>
        <taxon>Paraneoptera</taxon>
        <taxon>Hemiptera</taxon>
        <taxon>Sternorrhyncha</taxon>
        <taxon>Aphidomorpha</taxon>
        <taxon>Aphidoidea</taxon>
        <taxon>Aphididae</taxon>
        <taxon>Aphidini</taxon>
        <taxon>Aphis</taxon>
        <taxon>Aphis</taxon>
    </lineage>
</organism>
<evidence type="ECO:0000256" key="7">
    <source>
        <dbReference type="ARBA" id="ARBA00022553"/>
    </source>
</evidence>
<feature type="domain" description="Dicer dsRNA-binding fold" evidence="26">
    <location>
        <begin position="617"/>
        <end position="712"/>
    </location>
</feature>
<dbReference type="Gene3D" id="3.40.50.300">
    <property type="entry name" value="P-loop containing nucleotide triphosphate hydrolases"/>
    <property type="match status" value="2"/>
</dbReference>
<dbReference type="PANTHER" id="PTHR14950">
    <property type="entry name" value="DICER-RELATED"/>
    <property type="match status" value="1"/>
</dbReference>
<dbReference type="Pfam" id="PF02170">
    <property type="entry name" value="PAZ"/>
    <property type="match status" value="1"/>
</dbReference>
<dbReference type="GO" id="GO:0004386">
    <property type="term" value="F:helicase activity"/>
    <property type="evidence" value="ECO:0007669"/>
    <property type="project" value="UniProtKB-KW"/>
</dbReference>
<evidence type="ECO:0000259" key="25">
    <source>
        <dbReference type="PROSITE" id="PS51194"/>
    </source>
</evidence>
<dbReference type="SUPFAM" id="SSF101690">
    <property type="entry name" value="PAZ domain"/>
    <property type="match status" value="1"/>
</dbReference>
<dbReference type="SUPFAM" id="SSF54768">
    <property type="entry name" value="dsRNA-binding domain-like"/>
    <property type="match status" value="1"/>
</dbReference>
<dbReference type="GO" id="GO:0070578">
    <property type="term" value="C:RISC-loading complex"/>
    <property type="evidence" value="ECO:0007669"/>
    <property type="project" value="TreeGrafter"/>
</dbReference>
<keyword evidence="13" id="KW-0378">Hydrolase</keyword>
<evidence type="ECO:0000313" key="27">
    <source>
        <dbReference type="EMBL" id="KAF0770438.1"/>
    </source>
</evidence>
<comment type="caution">
    <text evidence="27">The sequence shown here is derived from an EMBL/GenBank/DDBJ whole genome shotgun (WGS) entry which is preliminary data.</text>
</comment>
<keyword evidence="11" id="KW-0547">Nucleotide-binding</keyword>
<comment type="subcellular location">
    <subcellularLocation>
        <location evidence="4">Cytoplasm</location>
    </subcellularLocation>
</comment>
<dbReference type="InterPro" id="IPR036389">
    <property type="entry name" value="RNase_III_sf"/>
</dbReference>
<dbReference type="FunFam" id="2.170.260.10:FF:000002">
    <property type="entry name" value="Putative Endoribonuclease Dicer"/>
    <property type="match status" value="1"/>
</dbReference>
<dbReference type="Gene3D" id="2.170.260.10">
    <property type="entry name" value="paz domain"/>
    <property type="match status" value="1"/>
</dbReference>
<keyword evidence="15" id="KW-0067">ATP-binding</keyword>
<evidence type="ECO:0000256" key="18">
    <source>
        <dbReference type="ARBA" id="ARBA00023158"/>
    </source>
</evidence>
<dbReference type="InterPro" id="IPR027417">
    <property type="entry name" value="P-loop_NTPase"/>
</dbReference>
<evidence type="ECO:0000256" key="4">
    <source>
        <dbReference type="ARBA" id="ARBA00004496"/>
    </source>
</evidence>
<dbReference type="Proteomes" id="UP000478052">
    <property type="component" value="Unassembled WGS sequence"/>
</dbReference>
<proteinExistence type="inferred from homology"/>
<comment type="cofactor">
    <cofactor evidence="2">
        <name>Mn(2+)</name>
        <dbReference type="ChEBI" id="CHEBI:29035"/>
    </cofactor>
</comment>
<dbReference type="InterPro" id="IPR048512">
    <property type="entry name" value="Dicer_platform"/>
</dbReference>
<keyword evidence="28" id="KW-1185">Reference proteome</keyword>
<evidence type="ECO:0000259" key="24">
    <source>
        <dbReference type="PROSITE" id="PS50821"/>
    </source>
</evidence>
<evidence type="ECO:0000256" key="20">
    <source>
        <dbReference type="ARBA" id="ARBA00035116"/>
    </source>
</evidence>
<dbReference type="CDD" id="cd10843">
    <property type="entry name" value="DSRM_DICER"/>
    <property type="match status" value="1"/>
</dbReference>
<name>A0A6G0ZIP4_APHCR</name>
<comment type="cofactor">
    <cofactor evidence="3">
        <name>Mg(2+)</name>
        <dbReference type="ChEBI" id="CHEBI:18420"/>
    </cofactor>
</comment>
<dbReference type="Gene3D" id="3.30.160.20">
    <property type="match status" value="1"/>
</dbReference>
<keyword evidence="19" id="KW-0464">Manganese</keyword>
<dbReference type="SMART" id="SM00535">
    <property type="entry name" value="RIBOc"/>
    <property type="match status" value="2"/>
</dbReference>
<evidence type="ECO:0000256" key="10">
    <source>
        <dbReference type="ARBA" id="ARBA00022737"/>
    </source>
</evidence>
<dbReference type="Gene3D" id="3.30.160.380">
    <property type="entry name" value="Dicer dimerisation domain"/>
    <property type="match status" value="1"/>
</dbReference>
<keyword evidence="6" id="KW-0963">Cytoplasm</keyword>
<evidence type="ECO:0000256" key="2">
    <source>
        <dbReference type="ARBA" id="ARBA00001936"/>
    </source>
</evidence>
<comment type="catalytic activity">
    <reaction evidence="1">
        <text>Endonucleolytic cleavage to 5'-phosphomonoester.</text>
        <dbReference type="EC" id="3.1.26.3"/>
    </reaction>
</comment>
<dbReference type="EMBL" id="VUJU01000435">
    <property type="protein sequence ID" value="KAF0770438.1"/>
    <property type="molecule type" value="Genomic_DNA"/>
</dbReference>
<accession>A0A6G0ZIP4</accession>
<dbReference type="PROSITE" id="PS50821">
    <property type="entry name" value="PAZ"/>
    <property type="match status" value="1"/>
</dbReference>
<keyword evidence="14" id="KW-0347">Helicase</keyword>
<evidence type="ECO:0000256" key="15">
    <source>
        <dbReference type="ARBA" id="ARBA00022840"/>
    </source>
</evidence>
<dbReference type="PROSITE" id="PS51327">
    <property type="entry name" value="DICER_DSRBF"/>
    <property type="match status" value="1"/>
</dbReference>
<dbReference type="InterPro" id="IPR044441">
    <property type="entry name" value="DICER_DSRM"/>
</dbReference>
<feature type="domain" description="Helicase C-terminal" evidence="25">
    <location>
        <begin position="422"/>
        <end position="586"/>
    </location>
</feature>
<dbReference type="GO" id="GO:0005737">
    <property type="term" value="C:cytoplasm"/>
    <property type="evidence" value="ECO:0007669"/>
    <property type="project" value="UniProtKB-SubCell"/>
</dbReference>
<dbReference type="GO" id="GO:0003723">
    <property type="term" value="F:RNA binding"/>
    <property type="evidence" value="ECO:0007669"/>
    <property type="project" value="UniProtKB-UniRule"/>
</dbReference>
<dbReference type="PROSITE" id="PS50142">
    <property type="entry name" value="RNASE_3_2"/>
    <property type="match status" value="2"/>
</dbReference>
<dbReference type="GO" id="GO:0016441">
    <property type="term" value="P:post-transcriptional gene silencing"/>
    <property type="evidence" value="ECO:0007669"/>
    <property type="project" value="UniProtKB-ARBA"/>
</dbReference>
<dbReference type="GO" id="GO:0030422">
    <property type="term" value="P:siRNA processing"/>
    <property type="evidence" value="ECO:0007669"/>
    <property type="project" value="InterPro"/>
</dbReference>
<dbReference type="SUPFAM" id="SSF52540">
    <property type="entry name" value="P-loop containing nucleoside triphosphate hydrolases"/>
    <property type="match status" value="1"/>
</dbReference>
<dbReference type="GO" id="GO:0004525">
    <property type="term" value="F:ribonuclease III activity"/>
    <property type="evidence" value="ECO:0007669"/>
    <property type="project" value="UniProtKB-EC"/>
</dbReference>
<dbReference type="GO" id="GO:0004530">
    <property type="term" value="F:deoxyribonuclease I activity"/>
    <property type="evidence" value="ECO:0007669"/>
    <property type="project" value="TreeGrafter"/>
</dbReference>
<reference evidence="27 28" key="1">
    <citation type="submission" date="2019-08" db="EMBL/GenBank/DDBJ databases">
        <title>Whole genome of Aphis craccivora.</title>
        <authorList>
            <person name="Voronova N.V."/>
            <person name="Shulinski R.S."/>
            <person name="Bandarenka Y.V."/>
            <person name="Zhorov D.G."/>
            <person name="Warner D."/>
        </authorList>
    </citation>
    <scope>NUCLEOTIDE SEQUENCE [LARGE SCALE GENOMIC DNA]</scope>
    <source>
        <strain evidence="27">180601</strain>
        <tissue evidence="27">Whole Body</tissue>
    </source>
</reference>
<keyword evidence="10" id="KW-0677">Repeat</keyword>
<feature type="domain" description="PAZ" evidence="24">
    <location>
        <begin position="892"/>
        <end position="1040"/>
    </location>
</feature>
<dbReference type="InterPro" id="IPR038248">
    <property type="entry name" value="Dicer_dimer_sf"/>
</dbReference>
<dbReference type="InterPro" id="IPR036085">
    <property type="entry name" value="PAZ_dom_sf"/>
</dbReference>
<dbReference type="OrthoDB" id="2392202at2759"/>
<protein>
    <recommendedName>
        <fullName evidence="5">ribonuclease III</fullName>
        <ecNumber evidence="5">3.1.26.3</ecNumber>
    </recommendedName>
</protein>
<keyword evidence="8" id="KW-0540">Nuclease</keyword>
<feature type="domain" description="RNase III" evidence="23">
    <location>
        <begin position="1368"/>
        <end position="1547"/>
    </location>
</feature>
<comment type="similarity">
    <text evidence="20">Belongs to the helicase family. Dicer subfamily.</text>
</comment>
<dbReference type="GO" id="GO:0005634">
    <property type="term" value="C:nucleus"/>
    <property type="evidence" value="ECO:0007669"/>
    <property type="project" value="TreeGrafter"/>
</dbReference>
<evidence type="ECO:0000256" key="9">
    <source>
        <dbReference type="ARBA" id="ARBA00022723"/>
    </source>
</evidence>
<dbReference type="GO" id="GO:0006309">
    <property type="term" value="P:apoptotic DNA fragmentation"/>
    <property type="evidence" value="ECO:0007669"/>
    <property type="project" value="TreeGrafter"/>
</dbReference>
<dbReference type="CDD" id="cd00593">
    <property type="entry name" value="RIBOc"/>
    <property type="match status" value="2"/>
</dbReference>
<dbReference type="Pfam" id="PF03368">
    <property type="entry name" value="Dicer_dimer"/>
    <property type="match status" value="1"/>
</dbReference>
<dbReference type="InterPro" id="IPR003100">
    <property type="entry name" value="PAZ_dom"/>
</dbReference>
<dbReference type="PROSITE" id="PS51194">
    <property type="entry name" value="HELICASE_CTER"/>
    <property type="match status" value="1"/>
</dbReference>
<evidence type="ECO:0000259" key="23">
    <source>
        <dbReference type="PROSITE" id="PS50142"/>
    </source>
</evidence>
<evidence type="ECO:0000259" key="26">
    <source>
        <dbReference type="PROSITE" id="PS51327"/>
    </source>
</evidence>
<evidence type="ECO:0000259" key="22">
    <source>
        <dbReference type="PROSITE" id="PS50137"/>
    </source>
</evidence>
<dbReference type="GO" id="GO:0046872">
    <property type="term" value="F:metal ion binding"/>
    <property type="evidence" value="ECO:0007669"/>
    <property type="project" value="UniProtKB-KW"/>
</dbReference>
<dbReference type="EC" id="3.1.26.3" evidence="5"/>
<dbReference type="Gene3D" id="1.10.1520.10">
    <property type="entry name" value="Ribonuclease III domain"/>
    <property type="match status" value="2"/>
</dbReference>
<evidence type="ECO:0000256" key="8">
    <source>
        <dbReference type="ARBA" id="ARBA00022722"/>
    </source>
</evidence>
<feature type="domain" description="RNase III" evidence="23">
    <location>
        <begin position="1618"/>
        <end position="1775"/>
    </location>
</feature>
<keyword evidence="7" id="KW-0597">Phosphoprotein</keyword>
<dbReference type="GO" id="GO:0031054">
    <property type="term" value="P:pre-miRNA processing"/>
    <property type="evidence" value="ECO:0007669"/>
    <property type="project" value="InterPro"/>
</dbReference>
<gene>
    <name evidence="27" type="ORF">FWK35_00003186</name>
</gene>
<evidence type="ECO:0000313" key="28">
    <source>
        <dbReference type="Proteomes" id="UP000478052"/>
    </source>
</evidence>
<dbReference type="PROSITE" id="PS50137">
    <property type="entry name" value="DS_RBD"/>
    <property type="match status" value="1"/>
</dbReference>
<feature type="domain" description="DRBM" evidence="22">
    <location>
        <begin position="1800"/>
        <end position="1866"/>
    </location>
</feature>
<evidence type="ECO:0000256" key="3">
    <source>
        <dbReference type="ARBA" id="ARBA00001946"/>
    </source>
</evidence>
<dbReference type="Pfam" id="PF20930">
    <property type="entry name" value="Dicer_PBD"/>
    <property type="match status" value="1"/>
</dbReference>
<dbReference type="InterPro" id="IPR048513">
    <property type="entry name" value="Dicer_PBD"/>
</dbReference>
<evidence type="ECO:0000256" key="1">
    <source>
        <dbReference type="ARBA" id="ARBA00000109"/>
    </source>
</evidence>
<dbReference type="GO" id="GO:0005524">
    <property type="term" value="F:ATP binding"/>
    <property type="evidence" value="ECO:0007669"/>
    <property type="project" value="UniProtKB-KW"/>
</dbReference>
<dbReference type="Pfam" id="PF00636">
    <property type="entry name" value="Ribonuclease_3"/>
    <property type="match status" value="2"/>
</dbReference>
<keyword evidence="12" id="KW-0255">Endonuclease</keyword>
<evidence type="ECO:0000256" key="14">
    <source>
        <dbReference type="ARBA" id="ARBA00022806"/>
    </source>
</evidence>
<dbReference type="PANTHER" id="PTHR14950:SF37">
    <property type="entry name" value="ENDORIBONUCLEASE DICER"/>
    <property type="match status" value="1"/>
</dbReference>
<dbReference type="InterPro" id="IPR001650">
    <property type="entry name" value="Helicase_C-like"/>
</dbReference>
<evidence type="ECO:0000256" key="6">
    <source>
        <dbReference type="ARBA" id="ARBA00022490"/>
    </source>
</evidence>
<dbReference type="Pfam" id="PF20931">
    <property type="entry name" value="Dicer_platform"/>
    <property type="match status" value="1"/>
</dbReference>
<evidence type="ECO:0000256" key="16">
    <source>
        <dbReference type="ARBA" id="ARBA00022842"/>
    </source>
</evidence>
<dbReference type="InterPro" id="IPR005034">
    <property type="entry name" value="Dicer_dimerisation"/>
</dbReference>
<dbReference type="SUPFAM" id="SSF69065">
    <property type="entry name" value="RNase III domain-like"/>
    <property type="match status" value="2"/>
</dbReference>
<evidence type="ECO:0000256" key="12">
    <source>
        <dbReference type="ARBA" id="ARBA00022759"/>
    </source>
</evidence>
<keyword evidence="9" id="KW-0479">Metal-binding</keyword>
<dbReference type="CDD" id="cd15903">
    <property type="entry name" value="Dicer_PBD"/>
    <property type="match status" value="1"/>
</dbReference>
<dbReference type="Pfam" id="PF20932">
    <property type="entry name" value="Dicer_dsRBD"/>
    <property type="match status" value="1"/>
</dbReference>
<evidence type="ECO:0000256" key="17">
    <source>
        <dbReference type="ARBA" id="ARBA00022884"/>
    </source>
</evidence>
<evidence type="ECO:0000256" key="5">
    <source>
        <dbReference type="ARBA" id="ARBA00012177"/>
    </source>
</evidence>
<evidence type="ECO:0000256" key="21">
    <source>
        <dbReference type="PROSITE-ProRule" id="PRU00657"/>
    </source>
</evidence>
<keyword evidence="18" id="KW-0943">RNA-mediated gene silencing</keyword>
<dbReference type="InterPro" id="IPR014720">
    <property type="entry name" value="dsRBD_dom"/>
</dbReference>
<dbReference type="SMART" id="SM00949">
    <property type="entry name" value="PAZ"/>
    <property type="match status" value="1"/>
</dbReference>
<dbReference type="FunFam" id="3.30.160.20:FF:000015">
    <property type="entry name" value="endoribonuclease Dicer"/>
    <property type="match status" value="1"/>
</dbReference>
<dbReference type="PROSITE" id="PS00517">
    <property type="entry name" value="RNASE_3_1"/>
    <property type="match status" value="1"/>
</dbReference>
<keyword evidence="16" id="KW-0460">Magnesium</keyword>